<protein>
    <submittedName>
        <fullName evidence="2">Ribonucleoside hydrolase RihC</fullName>
    </submittedName>
</protein>
<dbReference type="Proteomes" id="UP000188181">
    <property type="component" value="Chromosome"/>
</dbReference>
<dbReference type="CDD" id="cd02652">
    <property type="entry name" value="nuc_hydro_2"/>
    <property type="match status" value="1"/>
</dbReference>
<dbReference type="PANTHER" id="PTHR43264">
    <property type="match status" value="1"/>
</dbReference>
<dbReference type="Gene3D" id="3.90.245.10">
    <property type="entry name" value="Ribonucleoside hydrolase-like"/>
    <property type="match status" value="1"/>
</dbReference>
<organism evidence="2 3">
    <name type="scientific">Limihaloglobus sulfuriphilus</name>
    <dbReference type="NCBI Taxonomy" id="1851148"/>
    <lineage>
        <taxon>Bacteria</taxon>
        <taxon>Pseudomonadati</taxon>
        <taxon>Planctomycetota</taxon>
        <taxon>Phycisphaerae</taxon>
        <taxon>Sedimentisphaerales</taxon>
        <taxon>Sedimentisphaeraceae</taxon>
        <taxon>Limihaloglobus</taxon>
    </lineage>
</organism>
<dbReference type="STRING" id="1851148.SMSP2_01522"/>
<evidence type="ECO:0000313" key="2">
    <source>
        <dbReference type="EMBL" id="AQQ71157.1"/>
    </source>
</evidence>
<dbReference type="Pfam" id="PF01156">
    <property type="entry name" value="IU_nuc_hydro"/>
    <property type="match status" value="1"/>
</dbReference>
<dbReference type="AlphaFoldDB" id="A0A1Q2MFT5"/>
<dbReference type="KEGG" id="pbas:SMSP2_01522"/>
<reference evidence="3" key="1">
    <citation type="submission" date="2017-02" db="EMBL/GenBank/DDBJ databases">
        <title>Comparative genomics and description of representatives of a novel lineage of planctomycetes thriving in anoxic sediments.</title>
        <authorList>
            <person name="Spring S."/>
            <person name="Bunk B."/>
            <person name="Sproer C."/>
        </authorList>
    </citation>
    <scope>NUCLEOTIDE SEQUENCE [LARGE SCALE GENOMIC DNA]</scope>
    <source>
        <strain evidence="3">SM-Chi-D1</strain>
    </source>
</reference>
<dbReference type="SUPFAM" id="SSF53590">
    <property type="entry name" value="Nucleoside hydrolase"/>
    <property type="match status" value="1"/>
</dbReference>
<dbReference type="OrthoDB" id="209323at2"/>
<accession>A0A1Q2MFT5</accession>
<sequence>MITKANNENYSQVKGLIIDTDLGNDIDDSLAMLVAYSLESAGECNILGVAVNKGNYYTALYADILNTFYGRSELEIGIARDGKTPNDGPFARAVAESKVDGEYKYPRSRTVFEMPAVDMYRKLLANAADDSVVIVSIGFLTNLAALLESGPDSYSELSGAELAAKKVSLLSVMAGNFSDVAKDECGNAGAEYNIRYDIPAAQTVCRHWPGETVFSGVEVGKQILYPARSIEDDFSWAEHHPVVDGYNLFKKMPYDRPTWDLTSVLYAVRPGDGYFDISRPGRVEVDDAGITHFKEKPHGTHKYLIVNPDKINDVKTLLVRLCSRNPETAQVCL</sequence>
<proteinExistence type="predicted"/>
<evidence type="ECO:0000313" key="3">
    <source>
        <dbReference type="Proteomes" id="UP000188181"/>
    </source>
</evidence>
<dbReference type="PANTHER" id="PTHR43264:SF1">
    <property type="entry name" value="INOSINE_URIDINE-PREFERRING NUCLEOSIDE HYDROLASE DOMAIN-CONTAINING PROTEIN"/>
    <property type="match status" value="1"/>
</dbReference>
<feature type="domain" description="Inosine/uridine-preferring nucleoside hydrolase" evidence="1">
    <location>
        <begin position="16"/>
        <end position="288"/>
    </location>
</feature>
<dbReference type="InterPro" id="IPR001910">
    <property type="entry name" value="Inosine/uridine_hydrolase_dom"/>
</dbReference>
<dbReference type="EMBL" id="CP019646">
    <property type="protein sequence ID" value="AQQ71157.1"/>
    <property type="molecule type" value="Genomic_DNA"/>
</dbReference>
<keyword evidence="3" id="KW-1185">Reference proteome</keyword>
<dbReference type="RefSeq" id="WP_146683365.1">
    <property type="nucleotide sequence ID" value="NZ_CP019646.1"/>
</dbReference>
<evidence type="ECO:0000259" key="1">
    <source>
        <dbReference type="Pfam" id="PF01156"/>
    </source>
</evidence>
<keyword evidence="2" id="KW-0378">Hydrolase</keyword>
<gene>
    <name evidence="2" type="ORF">SMSP2_01522</name>
</gene>
<dbReference type="GO" id="GO:0016799">
    <property type="term" value="F:hydrolase activity, hydrolyzing N-glycosyl compounds"/>
    <property type="evidence" value="ECO:0007669"/>
    <property type="project" value="InterPro"/>
</dbReference>
<name>A0A1Q2MFT5_9BACT</name>
<dbReference type="InterPro" id="IPR036452">
    <property type="entry name" value="Ribo_hydro-like"/>
</dbReference>